<dbReference type="RefSeq" id="XP_022451707.1">
    <property type="nucleotide sequence ID" value="XM_022595999.2"/>
</dbReference>
<feature type="region of interest" description="Disordered" evidence="1">
    <location>
        <begin position="559"/>
        <end position="589"/>
    </location>
</feature>
<feature type="compositionally biased region" description="Basic and acidic residues" evidence="1">
    <location>
        <begin position="139"/>
        <end position="154"/>
    </location>
</feature>
<sequence>MMGSGRPASTCVHLASSVQLDGRSDPRKLQTQNQLQFNRNVPTHSSNLAIQYSCPHGIRIEKLKHSYNESYHCRDSGFRNGPDAGSSVSFSVISEERLSYAVHLAKRDVKRRQLEEHIKEHHLRSQPQILQKCGQSNHKISDHRVERKESKSQEVCHSSNQPSKVEISSSGAKVYLYTSHPGQSNLTMPKSPPTRDPGLQPHARIGDHKSLCGHKSLLEVQRLQKELSSCIHKIEELTKKDRMEEALDPDEEQRIRVRRKEQAVRSARMLYVLQQQSWAVSRLAAAHRGAIRALQMFVTQFTDRVEHAVPIWCKELGRLIRQLSLCSAKLEANPSVPDVVIDILQQTEALESLLEKTLSPKKAKKCFSEIQSRFPIGSQRALERWRSTSPKSERRPFVAKEIFPQETRGPSVAKKLLADKYQPDKELPMTQRLENELDVLDADILPEEAPSVVDQNANFKEEALALAKTRAGKKKLVTENVPPFSKKDTLAPARLQQGLHKAEKSRPPQSYSKSRLQRTTVSSRLKMNQQPVKDHKAPWIPPNPTSPLASPKCAAWLKVKSSPKDATKEQSLQKEDTQEESQLRGAVEHEAVSVSATQLADKVEKAVLERLKPLLVKAQRVNSSVEADTRLKDRLSVIAATAQPAEKATATDCESSSIHQLDDFLEDAAHELWAVTHSKISEPEALATWGDSKDSPCLEAMMLRMEEMEKYQEMVRQRYNKIVFTDPHLWMQEEKNDQKIPAVSERRLSPHPIRITKTAARKDPDVNIVLERPCNGTSLDESVGTEERPEKRENALLSLSEDAQQKEGRAALCVPRGMRRSIGDYCRRFEQYLRVTAHEAVGSFNPWLIAESFAEELVDEALGAVAAELQDVCEDYAEAVFTSEFLEAAT</sequence>
<evidence type="ECO:0000313" key="3">
    <source>
        <dbReference type="RefSeq" id="XP_022451707.1"/>
    </source>
</evidence>
<feature type="compositionally biased region" description="Polar residues" evidence="1">
    <location>
        <begin position="155"/>
        <end position="168"/>
    </location>
</feature>
<dbReference type="GO" id="GO:0034451">
    <property type="term" value="C:centriolar satellite"/>
    <property type="evidence" value="ECO:0007669"/>
    <property type="project" value="TreeGrafter"/>
</dbReference>
<feature type="compositionally biased region" description="Polar residues" evidence="1">
    <location>
        <begin position="507"/>
        <end position="531"/>
    </location>
</feature>
<dbReference type="GeneID" id="111185919"/>
<dbReference type="InterPro" id="IPR031447">
    <property type="entry name" value="MNR"/>
</dbReference>
<dbReference type="PANTHER" id="PTHR15732:SF4">
    <property type="entry name" value="PROTEIN MOONRAKER"/>
    <property type="match status" value="1"/>
</dbReference>
<dbReference type="AlphaFoldDB" id="A0A2Y9Q8C6"/>
<accession>A0A2Y9Q8C6</accession>
<protein>
    <submittedName>
        <fullName evidence="3">Protein moonraker isoform X2</fullName>
    </submittedName>
</protein>
<feature type="compositionally biased region" description="Basic and acidic residues" evidence="1">
    <location>
        <begin position="562"/>
        <end position="576"/>
    </location>
</feature>
<evidence type="ECO:0000256" key="1">
    <source>
        <dbReference type="SAM" id="MobiDB-lite"/>
    </source>
</evidence>
<proteinExistence type="predicted"/>
<feature type="region of interest" description="Disordered" evidence="1">
    <location>
        <begin position="119"/>
        <end position="168"/>
    </location>
</feature>
<keyword evidence="2" id="KW-1185">Reference proteome</keyword>
<organism evidence="2 3">
    <name type="scientific">Delphinapterus leucas</name>
    <name type="common">Beluga whale</name>
    <dbReference type="NCBI Taxonomy" id="9749"/>
    <lineage>
        <taxon>Eukaryota</taxon>
        <taxon>Metazoa</taxon>
        <taxon>Chordata</taxon>
        <taxon>Craniata</taxon>
        <taxon>Vertebrata</taxon>
        <taxon>Euteleostomi</taxon>
        <taxon>Mammalia</taxon>
        <taxon>Eutheria</taxon>
        <taxon>Laurasiatheria</taxon>
        <taxon>Artiodactyla</taxon>
        <taxon>Whippomorpha</taxon>
        <taxon>Cetacea</taxon>
        <taxon>Odontoceti</taxon>
        <taxon>Monodontidae</taxon>
        <taxon>Delphinapterus</taxon>
    </lineage>
</organism>
<dbReference type="PANTHER" id="PTHR15732">
    <property type="entry name" value="PROTEIN MOONRAKER"/>
    <property type="match status" value="1"/>
</dbReference>
<feature type="region of interest" description="Disordered" evidence="1">
    <location>
        <begin position="180"/>
        <end position="206"/>
    </location>
</feature>
<reference evidence="3" key="1">
    <citation type="submission" date="2025-08" db="UniProtKB">
        <authorList>
            <consortium name="RefSeq"/>
        </authorList>
    </citation>
    <scope>IDENTIFICATION</scope>
    <source>
        <tissue evidence="3">Blood</tissue>
    </source>
</reference>
<feature type="region of interest" description="Disordered" evidence="1">
    <location>
        <begin position="470"/>
        <end position="547"/>
    </location>
</feature>
<dbReference type="GO" id="GO:0071539">
    <property type="term" value="P:protein localization to centrosome"/>
    <property type="evidence" value="ECO:0007669"/>
    <property type="project" value="TreeGrafter"/>
</dbReference>
<dbReference type="CTD" id="9851"/>
<gene>
    <name evidence="3" type="primary">KIAA0753</name>
</gene>
<dbReference type="Proteomes" id="UP000248483">
    <property type="component" value="Unplaced"/>
</dbReference>
<name>A0A2Y9Q8C6_DELLE</name>
<dbReference type="GO" id="GO:0007099">
    <property type="term" value="P:centriole replication"/>
    <property type="evidence" value="ECO:0007669"/>
    <property type="project" value="InterPro"/>
</dbReference>
<feature type="compositionally biased region" description="Polar residues" evidence="1">
    <location>
        <begin position="125"/>
        <end position="138"/>
    </location>
</feature>
<dbReference type="Pfam" id="PF15718">
    <property type="entry name" value="MNR"/>
    <property type="match status" value="1"/>
</dbReference>
<evidence type="ECO:0000313" key="2">
    <source>
        <dbReference type="Proteomes" id="UP000248483"/>
    </source>
</evidence>